<keyword evidence="3" id="KW-1185">Reference proteome</keyword>
<proteinExistence type="predicted"/>
<evidence type="ECO:0000256" key="1">
    <source>
        <dbReference type="SAM" id="MobiDB-lite"/>
    </source>
</evidence>
<feature type="region of interest" description="Disordered" evidence="1">
    <location>
        <begin position="159"/>
        <end position="197"/>
    </location>
</feature>
<accession>A0A2J7RL11</accession>
<evidence type="ECO:0000313" key="3">
    <source>
        <dbReference type="Proteomes" id="UP000235965"/>
    </source>
</evidence>
<dbReference type="OrthoDB" id="8196200at2759"/>
<evidence type="ECO:0000313" key="2">
    <source>
        <dbReference type="EMBL" id="PNF41525.1"/>
    </source>
</evidence>
<dbReference type="Proteomes" id="UP000235965">
    <property type="component" value="Unassembled WGS sequence"/>
</dbReference>
<comment type="caution">
    <text evidence="2">The sequence shown here is derived from an EMBL/GenBank/DDBJ whole genome shotgun (WGS) entry which is preliminary data.</text>
</comment>
<dbReference type="EMBL" id="NEVH01002701">
    <property type="protein sequence ID" value="PNF41525.1"/>
    <property type="molecule type" value="Genomic_DNA"/>
</dbReference>
<feature type="compositionally biased region" description="Basic and acidic residues" evidence="1">
    <location>
        <begin position="272"/>
        <end position="290"/>
    </location>
</feature>
<dbReference type="InParanoid" id="A0A2J7RL11"/>
<sequence>MARWTSRMDVLADLNTLSKFSAECDSEEDSPIMPYSSYGRGSSIEDNNLSRLPSPLLNMVQEADFQLQQSFEQGAGRGERILALSRYQQDESLQRQLRMAMGPGYSNELIEEFMRNEVDSDNESKDGQFDNAEQGTLSCEAVPVHSFQEGTSLCEAAPDHTEDTTEATSYPSSSSAEPVKVENTDAVTSREALKPKKSVRRNRNALLNSLANYSTGLALKSDSRNEIKTNSSAQNHNSALASADAVPDRFKNKSKFPLAAPSAGVSVHATPRVRESERSFQFRDEDFPPL</sequence>
<feature type="region of interest" description="Disordered" evidence="1">
    <location>
        <begin position="255"/>
        <end position="290"/>
    </location>
</feature>
<feature type="compositionally biased region" description="Polar residues" evidence="1">
    <location>
        <begin position="166"/>
        <end position="176"/>
    </location>
</feature>
<feature type="compositionally biased region" description="Polar residues" evidence="1">
    <location>
        <begin position="228"/>
        <end position="240"/>
    </location>
</feature>
<reference evidence="2 3" key="1">
    <citation type="submission" date="2017-12" db="EMBL/GenBank/DDBJ databases">
        <title>Hemimetabolous genomes reveal molecular basis of termite eusociality.</title>
        <authorList>
            <person name="Harrison M.C."/>
            <person name="Jongepier E."/>
            <person name="Robertson H.M."/>
            <person name="Arning N."/>
            <person name="Bitard-Feildel T."/>
            <person name="Chao H."/>
            <person name="Childers C.P."/>
            <person name="Dinh H."/>
            <person name="Doddapaneni H."/>
            <person name="Dugan S."/>
            <person name="Gowin J."/>
            <person name="Greiner C."/>
            <person name="Han Y."/>
            <person name="Hu H."/>
            <person name="Hughes D.S.T."/>
            <person name="Huylmans A.-K."/>
            <person name="Kemena C."/>
            <person name="Kremer L.P.M."/>
            <person name="Lee S.L."/>
            <person name="Lopez-Ezquerra A."/>
            <person name="Mallet L."/>
            <person name="Monroy-Kuhn J.M."/>
            <person name="Moser A."/>
            <person name="Murali S.C."/>
            <person name="Muzny D.M."/>
            <person name="Otani S."/>
            <person name="Piulachs M.-D."/>
            <person name="Poelchau M."/>
            <person name="Qu J."/>
            <person name="Schaub F."/>
            <person name="Wada-Katsumata A."/>
            <person name="Worley K.C."/>
            <person name="Xie Q."/>
            <person name="Ylla G."/>
            <person name="Poulsen M."/>
            <person name="Gibbs R.A."/>
            <person name="Schal C."/>
            <person name="Richards S."/>
            <person name="Belles X."/>
            <person name="Korb J."/>
            <person name="Bornberg-Bauer E."/>
        </authorList>
    </citation>
    <scope>NUCLEOTIDE SEQUENCE [LARGE SCALE GENOMIC DNA]</scope>
    <source>
        <tissue evidence="2">Whole body</tissue>
    </source>
</reference>
<gene>
    <name evidence="2" type="ORF">B7P43_G12552</name>
</gene>
<protein>
    <submittedName>
        <fullName evidence="2">Uncharacterized protein</fullName>
    </submittedName>
</protein>
<organism evidence="2 3">
    <name type="scientific">Cryptotermes secundus</name>
    <dbReference type="NCBI Taxonomy" id="105785"/>
    <lineage>
        <taxon>Eukaryota</taxon>
        <taxon>Metazoa</taxon>
        <taxon>Ecdysozoa</taxon>
        <taxon>Arthropoda</taxon>
        <taxon>Hexapoda</taxon>
        <taxon>Insecta</taxon>
        <taxon>Pterygota</taxon>
        <taxon>Neoptera</taxon>
        <taxon>Polyneoptera</taxon>
        <taxon>Dictyoptera</taxon>
        <taxon>Blattodea</taxon>
        <taxon>Blattoidea</taxon>
        <taxon>Termitoidae</taxon>
        <taxon>Kalotermitidae</taxon>
        <taxon>Cryptotermitinae</taxon>
        <taxon>Cryptotermes</taxon>
    </lineage>
</organism>
<name>A0A2J7RL11_9NEOP</name>
<feature type="region of interest" description="Disordered" evidence="1">
    <location>
        <begin position="227"/>
        <end position="246"/>
    </location>
</feature>
<dbReference type="AlphaFoldDB" id="A0A2J7RL11"/>